<evidence type="ECO:0000259" key="3">
    <source>
        <dbReference type="PROSITE" id="PS51186"/>
    </source>
</evidence>
<accession>A0A420F4A2</accession>
<dbReference type="PANTHER" id="PTHR43877:SF1">
    <property type="entry name" value="ACETYLTRANSFERASE"/>
    <property type="match status" value="1"/>
</dbReference>
<keyword evidence="2" id="KW-0012">Acyltransferase</keyword>
<evidence type="ECO:0000313" key="4">
    <source>
        <dbReference type="EMBL" id="RKF27747.1"/>
    </source>
</evidence>
<dbReference type="InterPro" id="IPR016181">
    <property type="entry name" value="Acyl_CoA_acyltransferase"/>
</dbReference>
<keyword evidence="1 4" id="KW-0808">Transferase</keyword>
<dbReference type="PANTHER" id="PTHR43877">
    <property type="entry name" value="AMINOALKYLPHOSPHONATE N-ACETYLTRANSFERASE-RELATED-RELATED"/>
    <property type="match status" value="1"/>
</dbReference>
<dbReference type="Pfam" id="PF00583">
    <property type="entry name" value="Acetyltransf_1"/>
    <property type="match status" value="1"/>
</dbReference>
<dbReference type="CDD" id="cd04301">
    <property type="entry name" value="NAT_SF"/>
    <property type="match status" value="1"/>
</dbReference>
<dbReference type="RefSeq" id="WP_120327889.1">
    <property type="nucleotide sequence ID" value="NZ_RAQQ01000005.1"/>
</dbReference>
<feature type="domain" description="N-acetyltransferase" evidence="3">
    <location>
        <begin position="151"/>
        <end position="289"/>
    </location>
</feature>
<dbReference type="EMBL" id="RAQQ01000005">
    <property type="protein sequence ID" value="RKF27747.1"/>
    <property type="molecule type" value="Genomic_DNA"/>
</dbReference>
<dbReference type="Pfam" id="PF13508">
    <property type="entry name" value="Acetyltransf_7"/>
    <property type="match status" value="1"/>
</dbReference>
<feature type="domain" description="N-acetyltransferase" evidence="3">
    <location>
        <begin position="2"/>
        <end position="145"/>
    </location>
</feature>
<sequence length="289" mass="31088">MDTIDTLTWSACGEDDLPALTTLAEACLAADGGLPLFATPRLLRARLLQSRTLAAWHDGVPVAAVGVGTDRRPATATGVVHPDWRGRGLGGRLLSWAGEQAGDADLLVTTETWSPAGEALLTGRGFDRTFVEWVLRHDLAALPDVATPAGVRTEPVTWEAGPELLATYRASFADRPGFEERDAGEWLGDLRDDDGYRPDLSLIARGPDGTAVGFVNVIDNWIDQVGVVPAWRGRRLGAYLVAGALRSLATDGARDAWLCVNDDNPAAALYRRLGFADAGRRARYLLRHP</sequence>
<dbReference type="InterPro" id="IPR050832">
    <property type="entry name" value="Bact_Acetyltransf"/>
</dbReference>
<protein>
    <submittedName>
        <fullName evidence="4">GNAT family N-acetyltransferase</fullName>
    </submittedName>
</protein>
<dbReference type="GO" id="GO:0016747">
    <property type="term" value="F:acyltransferase activity, transferring groups other than amino-acyl groups"/>
    <property type="evidence" value="ECO:0007669"/>
    <property type="project" value="InterPro"/>
</dbReference>
<evidence type="ECO:0000256" key="1">
    <source>
        <dbReference type="ARBA" id="ARBA00022679"/>
    </source>
</evidence>
<dbReference type="AlphaFoldDB" id="A0A420F4A2"/>
<comment type="caution">
    <text evidence="4">The sequence shown here is derived from an EMBL/GenBank/DDBJ whole genome shotgun (WGS) entry which is preliminary data.</text>
</comment>
<dbReference type="OrthoDB" id="9799092at2"/>
<name>A0A420F4A2_9ACTN</name>
<evidence type="ECO:0000313" key="5">
    <source>
        <dbReference type="Proteomes" id="UP000285744"/>
    </source>
</evidence>
<evidence type="ECO:0000256" key="2">
    <source>
        <dbReference type="ARBA" id="ARBA00023315"/>
    </source>
</evidence>
<reference evidence="4 5" key="1">
    <citation type="journal article" date="2018" name="Int. J. Syst. Evol. Microbiol.">
        <title>Micromonospora globbae sp. nov., an endophytic actinomycete isolated from roots of Globba winitii C. H. Wright.</title>
        <authorList>
            <person name="Kuncharoen N."/>
            <person name="Pittayakhajonwut P."/>
            <person name="Tanasupawat S."/>
        </authorList>
    </citation>
    <scope>NUCLEOTIDE SEQUENCE [LARGE SCALE GENOMIC DNA]</scope>
    <source>
        <strain evidence="4 5">WPS1-2</strain>
    </source>
</reference>
<dbReference type="Gene3D" id="3.40.630.30">
    <property type="match status" value="1"/>
</dbReference>
<proteinExistence type="predicted"/>
<gene>
    <name evidence="4" type="ORF">D7I43_08605</name>
</gene>
<dbReference type="PROSITE" id="PS51186">
    <property type="entry name" value="GNAT"/>
    <property type="match status" value="2"/>
</dbReference>
<organism evidence="4 5">
    <name type="scientific">Micromonospora globbae</name>
    <dbReference type="NCBI Taxonomy" id="1894969"/>
    <lineage>
        <taxon>Bacteria</taxon>
        <taxon>Bacillati</taxon>
        <taxon>Actinomycetota</taxon>
        <taxon>Actinomycetes</taxon>
        <taxon>Micromonosporales</taxon>
        <taxon>Micromonosporaceae</taxon>
        <taxon>Micromonospora</taxon>
    </lineage>
</organism>
<dbReference type="SUPFAM" id="SSF55729">
    <property type="entry name" value="Acyl-CoA N-acyltransferases (Nat)"/>
    <property type="match status" value="2"/>
</dbReference>
<dbReference type="InterPro" id="IPR000182">
    <property type="entry name" value="GNAT_dom"/>
</dbReference>
<dbReference type="Proteomes" id="UP000285744">
    <property type="component" value="Unassembled WGS sequence"/>
</dbReference>